<proteinExistence type="predicted"/>
<evidence type="ECO:0000313" key="2">
    <source>
        <dbReference type="Proteomes" id="UP000321085"/>
    </source>
</evidence>
<dbReference type="AlphaFoldDB" id="A0A512C468"/>
<evidence type="ECO:0000313" key="1">
    <source>
        <dbReference type="EMBL" id="GEO19003.1"/>
    </source>
</evidence>
<organism evidence="1 2">
    <name type="scientific">Microvirga aerophila</name>
    <dbReference type="NCBI Taxonomy" id="670291"/>
    <lineage>
        <taxon>Bacteria</taxon>
        <taxon>Pseudomonadati</taxon>
        <taxon>Pseudomonadota</taxon>
        <taxon>Alphaproteobacteria</taxon>
        <taxon>Hyphomicrobiales</taxon>
        <taxon>Methylobacteriaceae</taxon>
        <taxon>Microvirga</taxon>
    </lineage>
</organism>
<dbReference type="EMBL" id="BJYU01000293">
    <property type="protein sequence ID" value="GEO19003.1"/>
    <property type="molecule type" value="Genomic_DNA"/>
</dbReference>
<gene>
    <name evidence="1" type="ORF">MAE02_66990</name>
</gene>
<comment type="caution">
    <text evidence="1">The sequence shown here is derived from an EMBL/GenBank/DDBJ whole genome shotgun (WGS) entry which is preliminary data.</text>
</comment>
<name>A0A512C468_9HYPH</name>
<protein>
    <submittedName>
        <fullName evidence="1">Uncharacterized protein</fullName>
    </submittedName>
</protein>
<accession>A0A512C468</accession>
<reference evidence="1 2" key="1">
    <citation type="submission" date="2019-07" db="EMBL/GenBank/DDBJ databases">
        <title>Whole genome shotgun sequence of Microvirga aerophila NBRC 106136.</title>
        <authorList>
            <person name="Hosoyama A."/>
            <person name="Uohara A."/>
            <person name="Ohji S."/>
            <person name="Ichikawa N."/>
        </authorList>
    </citation>
    <scope>NUCLEOTIDE SEQUENCE [LARGE SCALE GENOMIC DNA]</scope>
    <source>
        <strain evidence="1 2">NBRC 106136</strain>
    </source>
</reference>
<sequence>MKCVNTMHGEWILWDLSPDRLSARTFNQTNSQIEPKQLIQGYRMSKNQLTRRMSQLSPAMRAAVIRAAEVVGDETDILTRKRALAIVRSVPKAERGGLTQAAAVDLLLQTGKEIASIRLQRRRLRKLDASKDFKTRTAEAQEAGERRRLACRLAAPLEQRLKQAREEAVKNAAKRVMNWGAPAGTEWRIRLSATDDVDYKLTTWRDYTVYHGRYQGWAAKGDKHAITVRPDWKTRVTQAGCKGGLLKARMLLNVEPVSACTQGTWALYRAVYAERGRGYQVHIKRGIFIRFGRYDSTDCSTKLREGEDFTKAYKMLDRFVRGKVKKVATPGPSNLAQEDFMPEEDWEALSEFS</sequence>
<dbReference type="Proteomes" id="UP000321085">
    <property type="component" value="Unassembled WGS sequence"/>
</dbReference>
<keyword evidence="2" id="KW-1185">Reference proteome</keyword>